<evidence type="ECO:0000256" key="3">
    <source>
        <dbReference type="ARBA" id="ARBA00023125"/>
    </source>
</evidence>
<dbReference type="GO" id="GO:0000981">
    <property type="term" value="F:DNA-binding transcription factor activity, RNA polymerase II-specific"/>
    <property type="evidence" value="ECO:0007669"/>
    <property type="project" value="InterPro"/>
</dbReference>
<organism evidence="10 11">
    <name type="scientific">Mesorhabditis belari</name>
    <dbReference type="NCBI Taxonomy" id="2138241"/>
    <lineage>
        <taxon>Eukaryota</taxon>
        <taxon>Metazoa</taxon>
        <taxon>Ecdysozoa</taxon>
        <taxon>Nematoda</taxon>
        <taxon>Chromadorea</taxon>
        <taxon>Rhabditida</taxon>
        <taxon>Rhabditina</taxon>
        <taxon>Rhabditomorpha</taxon>
        <taxon>Rhabditoidea</taxon>
        <taxon>Rhabditidae</taxon>
        <taxon>Mesorhabditinae</taxon>
        <taxon>Mesorhabditis</taxon>
    </lineage>
</organism>
<dbReference type="SUPFAM" id="SSF46689">
    <property type="entry name" value="Homeodomain-like"/>
    <property type="match status" value="1"/>
</dbReference>
<feature type="compositionally biased region" description="Polar residues" evidence="8">
    <location>
        <begin position="92"/>
        <end position="101"/>
    </location>
</feature>
<evidence type="ECO:0000256" key="5">
    <source>
        <dbReference type="ARBA" id="ARBA00023242"/>
    </source>
</evidence>
<protein>
    <submittedName>
        <fullName evidence="11">Homeobox domain-containing protein</fullName>
    </submittedName>
</protein>
<sequence length="258" mass="29204">MRENDEKPIIDGHGNPGMWTANMNMPMFPFWINSRENYQAAAAAQAGMLHPAPFDGFYPTRWEPSGAYDPPKLSDSGSTQMFFPPQIPSAAFASSSPQGANSAEPPYPTDPFPSTSTAGTPLAHSSINALQNNYKLENVMNPPSAMNAYYMYPSFPASDYSFLTNWKTPSMKRESANPTYRTGPGTNNVRVRTAEKYRNVYSDQQRLQLEAEWQLNNFITADRKAELSTNLQLTERQIKIWFQNRRAKERRENKKKPS</sequence>
<dbReference type="GO" id="GO:0000977">
    <property type="term" value="F:RNA polymerase II transcription regulatory region sequence-specific DNA binding"/>
    <property type="evidence" value="ECO:0007669"/>
    <property type="project" value="TreeGrafter"/>
</dbReference>
<dbReference type="InterPro" id="IPR020479">
    <property type="entry name" value="HD_metazoa"/>
</dbReference>
<dbReference type="GO" id="GO:0009948">
    <property type="term" value="P:anterior/posterior axis specification"/>
    <property type="evidence" value="ECO:0007669"/>
    <property type="project" value="TreeGrafter"/>
</dbReference>
<dbReference type="InterPro" id="IPR017970">
    <property type="entry name" value="Homeobox_CS"/>
</dbReference>
<dbReference type="AlphaFoldDB" id="A0AAF3E968"/>
<comment type="subcellular location">
    <subcellularLocation>
        <location evidence="1 6 7">Nucleus</location>
    </subcellularLocation>
</comment>
<dbReference type="CDD" id="cd00086">
    <property type="entry name" value="homeodomain"/>
    <property type="match status" value="1"/>
</dbReference>
<proteinExistence type="inferred from homology"/>
<keyword evidence="5 6" id="KW-0539">Nucleus</keyword>
<evidence type="ECO:0000256" key="2">
    <source>
        <dbReference type="ARBA" id="ARBA00010341"/>
    </source>
</evidence>
<evidence type="ECO:0000256" key="4">
    <source>
        <dbReference type="ARBA" id="ARBA00023155"/>
    </source>
</evidence>
<evidence type="ECO:0000313" key="10">
    <source>
        <dbReference type="Proteomes" id="UP000887575"/>
    </source>
</evidence>
<dbReference type="PROSITE" id="PS50071">
    <property type="entry name" value="HOMEOBOX_2"/>
    <property type="match status" value="1"/>
</dbReference>
<reference evidence="11" key="1">
    <citation type="submission" date="2024-02" db="UniProtKB">
        <authorList>
            <consortium name="WormBaseParasite"/>
        </authorList>
    </citation>
    <scope>IDENTIFICATION</scope>
</reference>
<dbReference type="InterPro" id="IPR001356">
    <property type="entry name" value="HD"/>
</dbReference>
<dbReference type="SMART" id="SM00389">
    <property type="entry name" value="HOX"/>
    <property type="match status" value="1"/>
</dbReference>
<evidence type="ECO:0000256" key="6">
    <source>
        <dbReference type="PROSITE-ProRule" id="PRU00108"/>
    </source>
</evidence>
<dbReference type="Proteomes" id="UP000887575">
    <property type="component" value="Unassembled WGS sequence"/>
</dbReference>
<feature type="DNA-binding region" description="Homeobox" evidence="6">
    <location>
        <begin position="194"/>
        <end position="253"/>
    </location>
</feature>
<keyword evidence="4 6" id="KW-0371">Homeobox</keyword>
<dbReference type="Gene3D" id="1.10.10.60">
    <property type="entry name" value="Homeodomain-like"/>
    <property type="match status" value="1"/>
</dbReference>
<dbReference type="InterPro" id="IPR047152">
    <property type="entry name" value="Caudal_homeobox"/>
</dbReference>
<dbReference type="PANTHER" id="PTHR24332">
    <property type="entry name" value="HOMEOBOX PROTEIN CDX"/>
    <property type="match status" value="1"/>
</dbReference>
<keyword evidence="10" id="KW-1185">Reference proteome</keyword>
<feature type="domain" description="Homeobox" evidence="9">
    <location>
        <begin position="192"/>
        <end position="252"/>
    </location>
</feature>
<keyword evidence="3 6" id="KW-0238">DNA-binding</keyword>
<dbReference type="PRINTS" id="PR00024">
    <property type="entry name" value="HOMEOBOX"/>
</dbReference>
<evidence type="ECO:0000256" key="1">
    <source>
        <dbReference type="ARBA" id="ARBA00004123"/>
    </source>
</evidence>
<dbReference type="PROSITE" id="PS00027">
    <property type="entry name" value="HOMEOBOX_1"/>
    <property type="match status" value="1"/>
</dbReference>
<comment type="similarity">
    <text evidence="2">Belongs to the Caudal homeobox family.</text>
</comment>
<accession>A0AAF3E968</accession>
<evidence type="ECO:0000256" key="8">
    <source>
        <dbReference type="SAM" id="MobiDB-lite"/>
    </source>
</evidence>
<evidence type="ECO:0000259" key="9">
    <source>
        <dbReference type="PROSITE" id="PS50071"/>
    </source>
</evidence>
<dbReference type="WBParaSite" id="MBELARI_LOCUS10456">
    <property type="protein sequence ID" value="MBELARI_LOCUS10456"/>
    <property type="gene ID" value="MBELARI_LOCUS10456"/>
</dbReference>
<evidence type="ECO:0000313" key="11">
    <source>
        <dbReference type="WBParaSite" id="MBELARI_LOCUS10456"/>
    </source>
</evidence>
<dbReference type="GO" id="GO:0030154">
    <property type="term" value="P:cell differentiation"/>
    <property type="evidence" value="ECO:0007669"/>
    <property type="project" value="TreeGrafter"/>
</dbReference>
<dbReference type="GO" id="GO:0005634">
    <property type="term" value="C:nucleus"/>
    <property type="evidence" value="ECO:0007669"/>
    <property type="project" value="UniProtKB-SubCell"/>
</dbReference>
<dbReference type="Pfam" id="PF00046">
    <property type="entry name" value="Homeodomain"/>
    <property type="match status" value="1"/>
</dbReference>
<evidence type="ECO:0000256" key="7">
    <source>
        <dbReference type="RuleBase" id="RU000682"/>
    </source>
</evidence>
<dbReference type="InterPro" id="IPR009057">
    <property type="entry name" value="Homeodomain-like_sf"/>
</dbReference>
<dbReference type="PANTHER" id="PTHR24332:SF9">
    <property type="entry name" value="HOMEOTIC PROTEIN CAUDAL"/>
    <property type="match status" value="1"/>
</dbReference>
<feature type="region of interest" description="Disordered" evidence="8">
    <location>
        <begin position="87"/>
        <end position="120"/>
    </location>
</feature>
<name>A0AAF3E968_9BILA</name>
<dbReference type="GO" id="GO:0009887">
    <property type="term" value="P:animal organ morphogenesis"/>
    <property type="evidence" value="ECO:0007669"/>
    <property type="project" value="TreeGrafter"/>
</dbReference>